<comment type="caution">
    <text evidence="1">The sequence shown here is derived from an EMBL/GenBank/DDBJ whole genome shotgun (WGS) entry which is preliminary data.</text>
</comment>
<evidence type="ECO:0000313" key="2">
    <source>
        <dbReference type="Proteomes" id="UP001279734"/>
    </source>
</evidence>
<dbReference type="AlphaFoldDB" id="A0AAD3P8C0"/>
<evidence type="ECO:0000313" key="1">
    <source>
        <dbReference type="EMBL" id="GMH00248.1"/>
    </source>
</evidence>
<sequence length="68" mass="8031">MTSSYAAMDAMYLGGVLIFFRRSKILERGWRRGGTKCQLCSINPYWHSCMNSKEMQYWTTGIYTDFRD</sequence>
<dbReference type="Proteomes" id="UP001279734">
    <property type="component" value="Unassembled WGS sequence"/>
</dbReference>
<accession>A0AAD3P8C0</accession>
<dbReference type="EMBL" id="BSYO01000002">
    <property type="protein sequence ID" value="GMH00248.1"/>
    <property type="molecule type" value="Genomic_DNA"/>
</dbReference>
<organism evidence="1 2">
    <name type="scientific">Nepenthes gracilis</name>
    <name type="common">Slender pitcher plant</name>
    <dbReference type="NCBI Taxonomy" id="150966"/>
    <lineage>
        <taxon>Eukaryota</taxon>
        <taxon>Viridiplantae</taxon>
        <taxon>Streptophyta</taxon>
        <taxon>Embryophyta</taxon>
        <taxon>Tracheophyta</taxon>
        <taxon>Spermatophyta</taxon>
        <taxon>Magnoliopsida</taxon>
        <taxon>eudicotyledons</taxon>
        <taxon>Gunneridae</taxon>
        <taxon>Pentapetalae</taxon>
        <taxon>Caryophyllales</taxon>
        <taxon>Nepenthaceae</taxon>
        <taxon>Nepenthes</taxon>
    </lineage>
</organism>
<gene>
    <name evidence="1" type="ORF">Nepgr_002087</name>
</gene>
<protein>
    <submittedName>
        <fullName evidence="1">Uncharacterized protein</fullName>
    </submittedName>
</protein>
<name>A0AAD3P8C0_NEPGR</name>
<reference evidence="1" key="1">
    <citation type="submission" date="2023-05" db="EMBL/GenBank/DDBJ databases">
        <title>Nepenthes gracilis genome sequencing.</title>
        <authorList>
            <person name="Fukushima K."/>
        </authorList>
    </citation>
    <scope>NUCLEOTIDE SEQUENCE</scope>
    <source>
        <strain evidence="1">SING2019-196</strain>
    </source>
</reference>
<proteinExistence type="predicted"/>
<keyword evidence="2" id="KW-1185">Reference proteome</keyword>